<accession>A0A2Z3YPK1</accession>
<gene>
    <name evidence="1" type="primary">eutQ</name>
    <name evidence="1" type="ORF">Csp1_17890</name>
</gene>
<dbReference type="EMBL" id="CP024988">
    <property type="protein sequence ID" value="AWT26568.1"/>
    <property type="molecule type" value="Genomic_DNA"/>
</dbReference>
<reference evidence="2" key="1">
    <citation type="submission" date="2017-11" db="EMBL/GenBank/DDBJ databases">
        <title>Otitis media/interna in a cat caused by the recently described species Corynebacterium provencense.</title>
        <authorList>
            <person name="Kittl S."/>
            <person name="Brodard I."/>
            <person name="Rychener L."/>
            <person name="Jores J."/>
            <person name="Roosje P."/>
            <person name="Gobeli Brawand S."/>
        </authorList>
    </citation>
    <scope>NUCLEOTIDE SEQUENCE [LARGE SCALE GENOMIC DNA]</scope>
    <source>
        <strain evidence="2">17KM38</strain>
    </source>
</reference>
<dbReference type="PANTHER" id="PTHR36169">
    <property type="entry name" value="ETHANOLAMINE UTILIZATION PROTEIN EUTQ"/>
    <property type="match status" value="1"/>
</dbReference>
<dbReference type="KEGG" id="cpre:Csp1_17890"/>
<organism evidence="1 2">
    <name type="scientific">Corynebacterium provencense</name>
    <dbReference type="NCBI Taxonomy" id="1737425"/>
    <lineage>
        <taxon>Bacteria</taxon>
        <taxon>Bacillati</taxon>
        <taxon>Actinomycetota</taxon>
        <taxon>Actinomycetes</taxon>
        <taxon>Mycobacteriales</taxon>
        <taxon>Corynebacteriaceae</taxon>
        <taxon>Corynebacterium</taxon>
    </lineage>
</organism>
<dbReference type="InterPro" id="IPR010424">
    <property type="entry name" value="EutQ"/>
</dbReference>
<proteinExistence type="predicted"/>
<keyword evidence="2" id="KW-1185">Reference proteome</keyword>
<name>A0A2Z3YPK1_9CORY</name>
<dbReference type="Proteomes" id="UP000247696">
    <property type="component" value="Chromosome"/>
</dbReference>
<evidence type="ECO:0000313" key="2">
    <source>
        <dbReference type="Proteomes" id="UP000247696"/>
    </source>
</evidence>
<evidence type="ECO:0000313" key="1">
    <source>
        <dbReference type="EMBL" id="AWT26568.1"/>
    </source>
</evidence>
<sequence length="135" mass="15172">MTDQTATDSTATLTGTTPFLVTKGFYENMPQMPVEEYPGTEGYIDDVYADPSGSSLWAGYFRLNHTEAPLDYLYTYNEMKVVLEGTFKLHNPATGQTEYAGPRDAIFFPKGSRIIFSTEDEYALAYYVRCEDLPA</sequence>
<dbReference type="InterPro" id="IPR014710">
    <property type="entry name" value="RmlC-like_jellyroll"/>
</dbReference>
<dbReference type="STRING" id="1737425.GCA_900049755_02717"/>
<dbReference type="Pfam" id="PF06249">
    <property type="entry name" value="EutQ"/>
    <property type="match status" value="1"/>
</dbReference>
<dbReference type="AlphaFoldDB" id="A0A2Z3YPK1"/>
<dbReference type="SUPFAM" id="SSF51182">
    <property type="entry name" value="RmlC-like cupins"/>
    <property type="match status" value="1"/>
</dbReference>
<dbReference type="InterPro" id="IPR011051">
    <property type="entry name" value="RmlC_Cupin_sf"/>
</dbReference>
<protein>
    <submittedName>
        <fullName evidence="1">Ethanolamine utilization protein EutQ</fullName>
    </submittedName>
</protein>
<dbReference type="PANTHER" id="PTHR36169:SF1">
    <property type="entry name" value="ACETATE KINASE EUTQ"/>
    <property type="match status" value="1"/>
</dbReference>
<dbReference type="Gene3D" id="2.60.120.10">
    <property type="entry name" value="Jelly Rolls"/>
    <property type="match status" value="1"/>
</dbReference>